<feature type="region of interest" description="Disordered" evidence="1">
    <location>
        <begin position="136"/>
        <end position="174"/>
    </location>
</feature>
<gene>
    <name evidence="2" type="ORF">CANARDRAFT_8983</name>
</gene>
<dbReference type="STRING" id="983967.A0A1E4SWY3"/>
<organism evidence="2 3">
    <name type="scientific">[Candida] arabinofermentans NRRL YB-2248</name>
    <dbReference type="NCBI Taxonomy" id="983967"/>
    <lineage>
        <taxon>Eukaryota</taxon>
        <taxon>Fungi</taxon>
        <taxon>Dikarya</taxon>
        <taxon>Ascomycota</taxon>
        <taxon>Saccharomycotina</taxon>
        <taxon>Pichiomycetes</taxon>
        <taxon>Pichiales</taxon>
        <taxon>Pichiaceae</taxon>
        <taxon>Ogataea</taxon>
        <taxon>Ogataea/Candida clade</taxon>
    </lineage>
</organism>
<evidence type="ECO:0000256" key="1">
    <source>
        <dbReference type="SAM" id="MobiDB-lite"/>
    </source>
</evidence>
<proteinExistence type="predicted"/>
<evidence type="ECO:0000313" key="3">
    <source>
        <dbReference type="Proteomes" id="UP000094801"/>
    </source>
</evidence>
<feature type="compositionally biased region" description="Polar residues" evidence="1">
    <location>
        <begin position="212"/>
        <end position="222"/>
    </location>
</feature>
<dbReference type="AlphaFoldDB" id="A0A1E4SWY3"/>
<dbReference type="SUPFAM" id="SSF101908">
    <property type="entry name" value="Putative isomerase YbhE"/>
    <property type="match status" value="1"/>
</dbReference>
<feature type="compositionally biased region" description="Low complexity" evidence="1">
    <location>
        <begin position="228"/>
        <end position="246"/>
    </location>
</feature>
<feature type="region of interest" description="Disordered" evidence="1">
    <location>
        <begin position="101"/>
        <end position="120"/>
    </location>
</feature>
<dbReference type="Proteomes" id="UP000094801">
    <property type="component" value="Unassembled WGS sequence"/>
</dbReference>
<dbReference type="OrthoDB" id="5324744at2759"/>
<sequence length="752" mass="84670">MAKPTLISIVDSIEQILTIPSTFDYSQDPPILINKVSDDCSILSCGCLISENLAKQLAIPIPTFNCPVCQTQTTLLKSCDNLRDLHKLLISLKTDFKDDDQGSLSLGRRRRSSSKKIPPNNISLLSAFHEVINEVSNGTNANPTTTTTNNTNNGNSSSNNKISPINDDINSKHSKMVKTNVQDWISMMKLNEEMLDPLSTIPIPIPMSIPTNQSGNSSLNSIQRQKTKTSFQSSSNFSKFLSSSPTFEKSNSRKNSITHQQQQQQNSLKIGDSDNTNTNKELLFAKNFPFYRKLYQYNLHHSNFFLKQKLFINTGISPNLTKLILLSEKKWEVYQIDPNLPDIAPQLISCGKNNGDYGINFENLIKAHKDDIILDSNFVDNPTESIELLNNWEHLFCKITDNLIIISGTRGFVRVLDLNSNGKVLYTYQCKFPIRCIDVSPNEEFISLGVTGKDKYTGIEQAFIILLRLQLIGEEFNNSDMMNGGVNEFINDDFIKPREFEDLIKPITSSSMSGRLINNNNNIEEVNNKTNNKYLKITTFPFTLPYRDPINILQFSPDSQYLSVATAMESRFLAISIVDPNKPVLVMKSQRKLDTSLESEGITDLQFFPDNRLMTLTSVSYNSVPIIIDTKITSISGPEGIARPRLLLKIDEIGHTIHKCCVSPRGDSIAYLDRSGLVYVVTSPRMDDSDNKRIVIVTDVSNAYRVRESAYMRFDKDGYKLYILDRKGVLTISDFTAGTVEDHSVTRCKIVN</sequence>
<protein>
    <recommendedName>
        <fullName evidence="4">SPS-sensor component PTR3</fullName>
    </recommendedName>
</protein>
<dbReference type="InterPro" id="IPR015943">
    <property type="entry name" value="WD40/YVTN_repeat-like_dom_sf"/>
</dbReference>
<feature type="compositionally biased region" description="Low complexity" evidence="1">
    <location>
        <begin position="136"/>
        <end position="168"/>
    </location>
</feature>
<evidence type="ECO:0008006" key="4">
    <source>
        <dbReference type="Google" id="ProtNLM"/>
    </source>
</evidence>
<evidence type="ECO:0000313" key="2">
    <source>
        <dbReference type="EMBL" id="ODV83987.1"/>
    </source>
</evidence>
<dbReference type="Gene3D" id="2.130.10.10">
    <property type="entry name" value="YVTN repeat-like/Quinoprotein amine dehydrogenase"/>
    <property type="match status" value="1"/>
</dbReference>
<feature type="region of interest" description="Disordered" evidence="1">
    <location>
        <begin position="212"/>
        <end position="274"/>
    </location>
</feature>
<reference evidence="3" key="1">
    <citation type="submission" date="2016-04" db="EMBL/GenBank/DDBJ databases">
        <title>Comparative genomics of biotechnologically important yeasts.</title>
        <authorList>
            <consortium name="DOE Joint Genome Institute"/>
            <person name="Riley R."/>
            <person name="Haridas S."/>
            <person name="Wolfe K.H."/>
            <person name="Lopes M.R."/>
            <person name="Hittinger C.T."/>
            <person name="Goker M."/>
            <person name="Salamov A."/>
            <person name="Wisecaver J."/>
            <person name="Long T.M."/>
            <person name="Aerts A.L."/>
            <person name="Barry K."/>
            <person name="Choi C."/>
            <person name="Clum A."/>
            <person name="Coughlan A.Y."/>
            <person name="Deshpande S."/>
            <person name="Douglass A.P."/>
            <person name="Hanson S.J."/>
            <person name="Klenk H.-P."/>
            <person name="Labutti K."/>
            <person name="Lapidus A."/>
            <person name="Lindquist E."/>
            <person name="Lipzen A."/>
            <person name="Meier-Kolthoff J.P."/>
            <person name="Ohm R.A."/>
            <person name="Otillar R.P."/>
            <person name="Pangilinan J."/>
            <person name="Peng Y."/>
            <person name="Rokas A."/>
            <person name="Rosa C.A."/>
            <person name="Scheuner C."/>
            <person name="Sibirny A.A."/>
            <person name="Slot J.C."/>
            <person name="Stielow J.B."/>
            <person name="Sun H."/>
            <person name="Kurtzman C.P."/>
            <person name="Blackwell M."/>
            <person name="Grigoriev I.V."/>
            <person name="Jeffries T.W."/>
        </authorList>
    </citation>
    <scope>NUCLEOTIDE SEQUENCE [LARGE SCALE GENOMIC DNA]</scope>
    <source>
        <strain evidence="3">NRRL YB-2248</strain>
    </source>
</reference>
<dbReference type="EMBL" id="KV453859">
    <property type="protein sequence ID" value="ODV83987.1"/>
    <property type="molecule type" value="Genomic_DNA"/>
</dbReference>
<name>A0A1E4SWY3_9ASCO</name>
<feature type="compositionally biased region" description="Polar residues" evidence="1">
    <location>
        <begin position="247"/>
        <end position="259"/>
    </location>
</feature>
<accession>A0A1E4SWY3</accession>
<keyword evidence="3" id="KW-1185">Reference proteome</keyword>